<dbReference type="PANTHER" id="PTHR42755:SF1">
    <property type="entry name" value="3-DEOXY-D-MANNO-OCTULOSONIC ACID TRANSFERASE, MITOCHONDRIAL-RELATED"/>
    <property type="match status" value="1"/>
</dbReference>
<evidence type="ECO:0000256" key="4">
    <source>
        <dbReference type="ARBA" id="ARBA00022679"/>
    </source>
</evidence>
<organism evidence="9 10">
    <name type="scientific">Polluticaenibacter yanchengensis</name>
    <dbReference type="NCBI Taxonomy" id="3014562"/>
    <lineage>
        <taxon>Bacteria</taxon>
        <taxon>Pseudomonadati</taxon>
        <taxon>Bacteroidota</taxon>
        <taxon>Chitinophagia</taxon>
        <taxon>Chitinophagales</taxon>
        <taxon>Chitinophagaceae</taxon>
        <taxon>Polluticaenibacter</taxon>
    </lineage>
</organism>
<evidence type="ECO:0000313" key="10">
    <source>
        <dbReference type="Proteomes" id="UP001210231"/>
    </source>
</evidence>
<dbReference type="GO" id="GO:0016740">
    <property type="term" value="F:transferase activity"/>
    <property type="evidence" value="ECO:0007669"/>
    <property type="project" value="UniProtKB-KW"/>
</dbReference>
<sequence length="425" mass="48455">MSLFLYNLFVHLYKIGAIALQPFNIKARYWLRGRRKWKKKLKKSIEDSGWMQHPDRIWVHVSSLGEFEQGRPIIEALKKTNPDIQVFLTFFSPSGYNIAKKYKLATMVHYLPLDTPQNAKKIISITKPTFVIWVKYDYWYHILTAIHAAKIPLILTSAPIRENQPFFKWYGGLHRKMLSCFNHFFIQTETGANLLKQLVPAEKVSVSGDTRFDRVIDIADQWQPIPIIESWLNGSKEVLVAGSTWSDDEKALLHFIKTNPEKKFILAPHQVEPSIIEETLKLLPDAQLFSQIKDTLVFEKKQVLIIDNIGMLSKLYKYAKVCYVGGGFNSSGIHNLLEAAVYGLPVTHGPVYEKFNEAVGLEDAGGGFPFESAIELEEILNNLFNNADQYSVACAASKNYVFKNAGSTRQIIDYILPHMKNDGVV</sequence>
<dbReference type="Gene3D" id="3.40.50.2000">
    <property type="entry name" value="Glycogen Phosphorylase B"/>
    <property type="match status" value="1"/>
</dbReference>
<keyword evidence="7" id="KW-0472">Membrane</keyword>
<keyword evidence="4 7" id="KW-0808">Transferase</keyword>
<dbReference type="Proteomes" id="UP001210231">
    <property type="component" value="Unassembled WGS sequence"/>
</dbReference>
<dbReference type="InterPro" id="IPR007507">
    <property type="entry name" value="Glycos_transf_N"/>
</dbReference>
<accession>A0ABT4UHJ8</accession>
<evidence type="ECO:0000313" key="9">
    <source>
        <dbReference type="EMBL" id="MDA3614281.1"/>
    </source>
</evidence>
<keyword evidence="7" id="KW-1003">Cell membrane</keyword>
<comment type="similarity">
    <text evidence="7">Belongs to the glycosyltransferase group 1 family.</text>
</comment>
<comment type="pathway">
    <text evidence="1 7">Bacterial outer membrane biogenesis; LPS core biosynthesis.</text>
</comment>
<evidence type="ECO:0000256" key="5">
    <source>
        <dbReference type="ARBA" id="ARBA00031445"/>
    </source>
</evidence>
<feature type="domain" description="3-deoxy-D-manno-octulosonic-acid transferase N-terminal" evidence="8">
    <location>
        <begin position="46"/>
        <end position="213"/>
    </location>
</feature>
<comment type="catalytic activity">
    <reaction evidence="6 7">
        <text>lipid IVA (E. coli) + CMP-3-deoxy-beta-D-manno-octulosonate = alpha-Kdo-(2-&gt;6)-lipid IVA (E. coli) + CMP + H(+)</text>
        <dbReference type="Rhea" id="RHEA:28066"/>
        <dbReference type="ChEBI" id="CHEBI:15378"/>
        <dbReference type="ChEBI" id="CHEBI:58603"/>
        <dbReference type="ChEBI" id="CHEBI:60364"/>
        <dbReference type="ChEBI" id="CHEBI:60377"/>
        <dbReference type="ChEBI" id="CHEBI:85987"/>
        <dbReference type="EC" id="2.4.99.12"/>
    </reaction>
</comment>
<name>A0ABT4UHJ8_9BACT</name>
<reference evidence="9 10" key="1">
    <citation type="submission" date="2022-12" db="EMBL/GenBank/DDBJ databases">
        <title>Chitinophagaceae gen. sp. nov., a new member of the family Chitinophagaceae, isolated from soil in a chemical factory.</title>
        <authorList>
            <person name="Ke Z."/>
        </authorList>
    </citation>
    <scope>NUCLEOTIDE SEQUENCE [LARGE SCALE GENOMIC DNA]</scope>
    <source>
        <strain evidence="9 10">LY-5</strain>
    </source>
</reference>
<dbReference type="InterPro" id="IPR039901">
    <property type="entry name" value="Kdotransferase"/>
</dbReference>
<evidence type="ECO:0000256" key="2">
    <source>
        <dbReference type="ARBA" id="ARBA00012621"/>
    </source>
</evidence>
<dbReference type="Pfam" id="PF04413">
    <property type="entry name" value="Glycos_transf_N"/>
    <property type="match status" value="1"/>
</dbReference>
<dbReference type="RefSeq" id="WP_407030609.1">
    <property type="nucleotide sequence ID" value="NZ_JAQGEF010000005.1"/>
</dbReference>
<comment type="caution">
    <text evidence="9">The sequence shown here is derived from an EMBL/GenBank/DDBJ whole genome shotgun (WGS) entry which is preliminary data.</text>
</comment>
<proteinExistence type="inferred from homology"/>
<comment type="subcellular location">
    <subcellularLocation>
        <location evidence="7">Cell membrane</location>
    </subcellularLocation>
</comment>
<dbReference type="InterPro" id="IPR038107">
    <property type="entry name" value="Glycos_transf_N_sf"/>
</dbReference>
<keyword evidence="7" id="KW-0448">Lipopolysaccharide biosynthesis</keyword>
<evidence type="ECO:0000256" key="7">
    <source>
        <dbReference type="RuleBase" id="RU365103"/>
    </source>
</evidence>
<comment type="function">
    <text evidence="7">Involved in lipopolysaccharide (LPS) biosynthesis. Catalyzes the transfer of 3-deoxy-D-manno-octulosonate (Kdo) residue(s) from CMP-Kdo to lipid IV(A), the tetraacyldisaccharide-1,4'-bisphosphate precursor of lipid A.</text>
</comment>
<evidence type="ECO:0000256" key="6">
    <source>
        <dbReference type="ARBA" id="ARBA00049183"/>
    </source>
</evidence>
<dbReference type="SUPFAM" id="SSF53756">
    <property type="entry name" value="UDP-Glycosyltransferase/glycogen phosphorylase"/>
    <property type="match status" value="1"/>
</dbReference>
<dbReference type="PANTHER" id="PTHR42755">
    <property type="entry name" value="3-DEOXY-MANNO-OCTULOSONATE CYTIDYLYLTRANSFERASE"/>
    <property type="match status" value="1"/>
</dbReference>
<keyword evidence="10" id="KW-1185">Reference proteome</keyword>
<evidence type="ECO:0000256" key="3">
    <source>
        <dbReference type="ARBA" id="ARBA00019077"/>
    </source>
</evidence>
<dbReference type="Gene3D" id="3.40.50.11720">
    <property type="entry name" value="3-Deoxy-D-manno-octulosonic-acid transferase, N-terminal domain"/>
    <property type="match status" value="1"/>
</dbReference>
<protein>
    <recommendedName>
        <fullName evidence="3 7">3-deoxy-D-manno-octulosonic acid transferase</fullName>
        <shortName evidence="7">Kdo transferase</shortName>
        <ecNumber evidence="2 7">2.4.99.12</ecNumber>
    </recommendedName>
    <alternativeName>
        <fullName evidence="5 7">Lipid IV(A) 3-deoxy-D-manno-octulosonic acid transferase</fullName>
    </alternativeName>
</protein>
<dbReference type="EC" id="2.4.99.12" evidence="2 7"/>
<gene>
    <name evidence="9" type="ORF">O3P16_05640</name>
</gene>
<evidence type="ECO:0000259" key="8">
    <source>
        <dbReference type="Pfam" id="PF04413"/>
    </source>
</evidence>
<evidence type="ECO:0000256" key="1">
    <source>
        <dbReference type="ARBA" id="ARBA00004713"/>
    </source>
</evidence>
<dbReference type="EMBL" id="JAQGEF010000005">
    <property type="protein sequence ID" value="MDA3614281.1"/>
    <property type="molecule type" value="Genomic_DNA"/>
</dbReference>